<organism evidence="2">
    <name type="scientific">Monilinia laxa</name>
    <name type="common">Brown rot fungus</name>
    <name type="synonym">Sclerotinia laxa</name>
    <dbReference type="NCBI Taxonomy" id="61186"/>
    <lineage>
        <taxon>Eukaryota</taxon>
        <taxon>Fungi</taxon>
        <taxon>Dikarya</taxon>
        <taxon>Ascomycota</taxon>
        <taxon>Pezizomycotina</taxon>
        <taxon>Leotiomycetes</taxon>
        <taxon>Helotiales</taxon>
        <taxon>Sclerotiniaceae</taxon>
        <taxon>Monilinia</taxon>
    </lineage>
</organism>
<proteinExistence type="predicted"/>
<protein>
    <submittedName>
        <fullName evidence="2">GIY-YIG endonuclease</fullName>
    </submittedName>
</protein>
<dbReference type="InterPro" id="IPR035901">
    <property type="entry name" value="GIY-YIG_endonuc_sf"/>
</dbReference>
<evidence type="ECO:0000313" key="2">
    <source>
        <dbReference type="EMBL" id="QYB20011.1"/>
    </source>
</evidence>
<keyword evidence="2" id="KW-0496">Mitochondrion</keyword>
<geneLocation type="mitochondrion" evidence="2"/>
<dbReference type="InterPro" id="IPR000305">
    <property type="entry name" value="GIY-YIG_endonuc"/>
</dbReference>
<keyword evidence="2" id="KW-0540">Nuclease</keyword>
<reference evidence="2" key="1">
    <citation type="journal article" date="2021" name="Front. Microbiol.">
        <title>Pan-Mitogenomics Approach Discovers Diversity and Dynamism in the Prominent Brown Rot Fungal Pathogens.</title>
        <authorList>
            <person name="Yildiz G."/>
            <person name="Ozkilinc H."/>
        </authorList>
    </citation>
    <scope>NUCLEOTIDE SEQUENCE</scope>
</reference>
<dbReference type="Gene3D" id="3.40.1440.10">
    <property type="entry name" value="GIY-YIG endonuclease"/>
    <property type="match status" value="1"/>
</dbReference>
<gene>
    <name evidence="2" type="primary">HE</name>
</gene>
<sequence>MTIVILGFYLIPVIKHNFEPLAGTLQPINRVNMMWDSSETMRSPRSSFRVDIVQVRKYSLIFNSRLDCYARSSRHSVTHGYTVITRPYSNFSNKQPANQDNIQNLKAVSVYDSLKENRVNVLKEQRDKSGVYCLINKVNGHTYVGSSINLASRMRNYLNNTFLKSKQNVNMPIVRALLKYDQSNFTLLILEYVEPKSLTVKETLTLGDISNLDGFLFS</sequence>
<dbReference type="InterPro" id="IPR006350">
    <property type="entry name" value="Intron_endoG1"/>
</dbReference>
<dbReference type="SUPFAM" id="SSF82771">
    <property type="entry name" value="GIY-YIG endonuclease"/>
    <property type="match status" value="1"/>
</dbReference>
<name>A0A8F8X905_MONLA</name>
<dbReference type="Pfam" id="PF01541">
    <property type="entry name" value="GIY-YIG"/>
    <property type="match status" value="1"/>
</dbReference>
<feature type="domain" description="GIY-YIG" evidence="1">
    <location>
        <begin position="127"/>
        <end position="204"/>
    </location>
</feature>
<dbReference type="AlphaFoldDB" id="A0A8F8X905"/>
<evidence type="ECO:0000259" key="1">
    <source>
        <dbReference type="PROSITE" id="PS50164"/>
    </source>
</evidence>
<dbReference type="PROSITE" id="PS50164">
    <property type="entry name" value="GIY_YIG"/>
    <property type="match status" value="1"/>
</dbReference>
<dbReference type="SMART" id="SM00465">
    <property type="entry name" value="GIYc"/>
    <property type="match status" value="1"/>
</dbReference>
<dbReference type="CDD" id="cd10445">
    <property type="entry name" value="GIY-YIG_bI1_like"/>
    <property type="match status" value="1"/>
</dbReference>
<dbReference type="GO" id="GO:0004519">
    <property type="term" value="F:endonuclease activity"/>
    <property type="evidence" value="ECO:0007669"/>
    <property type="project" value="UniProtKB-KW"/>
</dbReference>
<keyword evidence="2" id="KW-0255">Endonuclease</keyword>
<dbReference type="NCBIfam" id="TIGR01453">
    <property type="entry name" value="grpIintron_endo"/>
    <property type="match status" value="1"/>
</dbReference>
<keyword evidence="2" id="KW-0378">Hydrolase</keyword>
<accession>A0A8F8X905</accession>
<dbReference type="EMBL" id="MW794304">
    <property type="protein sequence ID" value="QYB20011.1"/>
    <property type="molecule type" value="Genomic_DNA"/>
</dbReference>